<dbReference type="RefSeq" id="XP_017998727.1">
    <property type="nucleotide sequence ID" value="XM_018146192.1"/>
</dbReference>
<dbReference type="PANTHER" id="PTHR12461:SF105">
    <property type="entry name" value="HYPOXIA-INDUCIBLE FACTOR 1-ALPHA INHIBITOR"/>
    <property type="match status" value="1"/>
</dbReference>
<dbReference type="STRING" id="1664694.A0A0N1H2C0"/>
<keyword evidence="2" id="KW-0808">Transferase</keyword>
<evidence type="ECO:0000313" key="2">
    <source>
        <dbReference type="EMBL" id="KPI38764.1"/>
    </source>
</evidence>
<keyword evidence="2" id="KW-0489">Methyltransferase</keyword>
<reference evidence="2 3" key="1">
    <citation type="submission" date="2015-06" db="EMBL/GenBank/DDBJ databases">
        <title>Draft genome of the ant-associated black yeast Phialophora attae CBS 131958.</title>
        <authorList>
            <person name="Moreno L.F."/>
            <person name="Stielow B.J."/>
            <person name="de Hoog S."/>
            <person name="Vicente V.A."/>
            <person name="Weiss V.A."/>
            <person name="de Vries M."/>
            <person name="Cruz L.M."/>
            <person name="Souza E.M."/>
        </authorList>
    </citation>
    <scope>NUCLEOTIDE SEQUENCE [LARGE SCALE GENOMIC DNA]</scope>
    <source>
        <strain evidence="2 3">CBS 131958</strain>
    </source>
</reference>
<dbReference type="Pfam" id="PF13621">
    <property type="entry name" value="Cupin_8"/>
    <property type="match status" value="1"/>
</dbReference>
<name>A0A0N1H2C0_9EURO</name>
<dbReference type="GeneID" id="28738072"/>
<dbReference type="VEuPathDB" id="FungiDB:AB675_5941"/>
<organism evidence="2 3">
    <name type="scientific">Cyphellophora attinorum</name>
    <dbReference type="NCBI Taxonomy" id="1664694"/>
    <lineage>
        <taxon>Eukaryota</taxon>
        <taxon>Fungi</taxon>
        <taxon>Dikarya</taxon>
        <taxon>Ascomycota</taxon>
        <taxon>Pezizomycotina</taxon>
        <taxon>Eurotiomycetes</taxon>
        <taxon>Chaetothyriomycetidae</taxon>
        <taxon>Chaetothyriales</taxon>
        <taxon>Cyphellophoraceae</taxon>
        <taxon>Cyphellophora</taxon>
    </lineage>
</organism>
<dbReference type="Proteomes" id="UP000038010">
    <property type="component" value="Unassembled WGS sequence"/>
</dbReference>
<proteinExistence type="predicted"/>
<dbReference type="InterPro" id="IPR003347">
    <property type="entry name" value="JmjC_dom"/>
</dbReference>
<dbReference type="PANTHER" id="PTHR12461">
    <property type="entry name" value="HYPOXIA-INDUCIBLE FACTOR 1 ALPHA INHIBITOR-RELATED"/>
    <property type="match status" value="1"/>
</dbReference>
<evidence type="ECO:0000259" key="1">
    <source>
        <dbReference type="PROSITE" id="PS51184"/>
    </source>
</evidence>
<accession>A0A0N1H2C0</accession>
<gene>
    <name evidence="2" type="ORF">AB675_5941</name>
</gene>
<dbReference type="InterPro" id="IPR041667">
    <property type="entry name" value="Cupin_8"/>
</dbReference>
<dbReference type="EMBL" id="LFJN01000017">
    <property type="protein sequence ID" value="KPI38764.1"/>
    <property type="molecule type" value="Genomic_DNA"/>
</dbReference>
<comment type="caution">
    <text evidence="2">The sequence shown here is derived from an EMBL/GenBank/DDBJ whole genome shotgun (WGS) entry which is preliminary data.</text>
</comment>
<dbReference type="AlphaFoldDB" id="A0A0N1H2C0"/>
<dbReference type="PROSITE" id="PS51184">
    <property type="entry name" value="JMJC"/>
    <property type="match status" value="1"/>
</dbReference>
<feature type="domain" description="JmjC" evidence="1">
    <location>
        <begin position="163"/>
        <end position="327"/>
    </location>
</feature>
<dbReference type="OrthoDB" id="263283at2759"/>
<evidence type="ECO:0000313" key="3">
    <source>
        <dbReference type="Proteomes" id="UP000038010"/>
    </source>
</evidence>
<keyword evidence="3" id="KW-1185">Reference proteome</keyword>
<sequence>MPWLGRLTRPLSSTSTTRVPGYVCPNSAVRWITSISRVPSLPSWDVELFREKAFEPALPHTLARCAAADLPATSLWFTHDSHPFNGVESLSSVPVTFELNLDFWKQYENEVVPLELRRTDEEPRFERKMLPLKVLLDHDSSVASESSSTSMTKRSVYLAQCSLSSLPAALRDALPLPPLLRAGKGDIYDSSLWMGRPPTFTPMHRDPNPNMFVQLAGQKVIRLLPPNVGQLVFRLVQQAAHSDSNSRFRGNEMMVGKESKVIESGIWGSENEREVPPVVEDITAVVQRYGQEATLSTGEGLFIPKGWWHSVRGVGKGINASVNWWHR</sequence>
<dbReference type="Gene3D" id="2.60.120.650">
    <property type="entry name" value="Cupin"/>
    <property type="match status" value="1"/>
</dbReference>
<dbReference type="GO" id="GO:0032259">
    <property type="term" value="P:methylation"/>
    <property type="evidence" value="ECO:0007669"/>
    <property type="project" value="UniProtKB-KW"/>
</dbReference>
<dbReference type="SUPFAM" id="SSF51197">
    <property type="entry name" value="Clavaminate synthase-like"/>
    <property type="match status" value="1"/>
</dbReference>
<protein>
    <submittedName>
        <fullName evidence="2">Putative lysine-specific demethylase JMJD5</fullName>
    </submittedName>
</protein>
<dbReference type="GO" id="GO:0008168">
    <property type="term" value="F:methyltransferase activity"/>
    <property type="evidence" value="ECO:0007669"/>
    <property type="project" value="UniProtKB-KW"/>
</dbReference>